<evidence type="ECO:0000313" key="1">
    <source>
        <dbReference type="EMBL" id="SUN60513.1"/>
    </source>
</evidence>
<proteinExistence type="predicted"/>
<accession>A0A380K692</accession>
<dbReference type="RefSeq" id="WP_115268697.1">
    <property type="nucleotide sequence ID" value="NZ_JBNPNB010000116.1"/>
</dbReference>
<dbReference type="GeneID" id="78356358"/>
<evidence type="ECO:0000313" key="2">
    <source>
        <dbReference type="Proteomes" id="UP000254924"/>
    </source>
</evidence>
<evidence type="ECO:0008006" key="3">
    <source>
        <dbReference type="Google" id="ProtNLM"/>
    </source>
</evidence>
<name>A0A380K692_9STRE</name>
<sequence>MLVIQFPEKWTPGYTDNFVSNEVIVKDLDFTKVLDGLLDAAKWETYYDNSSDIFMYNQENTILNNNTRFRFKTFGFDVEAQVEEYALDQEAGSLRLAWHGWNEEEGDGFLEVYHAWLVERLDKNRVRILTQESQIGTPAKELAKSTPNTMLNGHQAWLDGLVRFAQN</sequence>
<organism evidence="1 2">
    <name type="scientific">Streptococcus hyointestinalis</name>
    <dbReference type="NCBI Taxonomy" id="1337"/>
    <lineage>
        <taxon>Bacteria</taxon>
        <taxon>Bacillati</taxon>
        <taxon>Bacillota</taxon>
        <taxon>Bacilli</taxon>
        <taxon>Lactobacillales</taxon>
        <taxon>Streptococcaceae</taxon>
        <taxon>Streptococcus</taxon>
    </lineage>
</organism>
<dbReference type="Proteomes" id="UP000254924">
    <property type="component" value="Unassembled WGS sequence"/>
</dbReference>
<gene>
    <name evidence="1" type="ORF">NCTC12224_00923</name>
</gene>
<dbReference type="InterPro" id="IPR023393">
    <property type="entry name" value="START-like_dom_sf"/>
</dbReference>
<keyword evidence="2" id="KW-1185">Reference proteome</keyword>
<dbReference type="OrthoDB" id="838646at2"/>
<dbReference type="AlphaFoldDB" id="A0A380K692"/>
<dbReference type="EMBL" id="UHFN01000007">
    <property type="protein sequence ID" value="SUN60513.1"/>
    <property type="molecule type" value="Genomic_DNA"/>
</dbReference>
<protein>
    <recommendedName>
        <fullName evidence="3">Polyketide cyclase</fullName>
    </recommendedName>
</protein>
<reference evidence="1 2" key="1">
    <citation type="submission" date="2018-06" db="EMBL/GenBank/DDBJ databases">
        <authorList>
            <consortium name="Pathogen Informatics"/>
            <person name="Doyle S."/>
        </authorList>
    </citation>
    <scope>NUCLEOTIDE SEQUENCE [LARGE SCALE GENOMIC DNA]</scope>
    <source>
        <strain evidence="1 2">NCTC12224</strain>
    </source>
</reference>
<dbReference type="Gene3D" id="3.30.530.20">
    <property type="match status" value="1"/>
</dbReference>